<feature type="region of interest" description="Disordered" evidence="8">
    <location>
        <begin position="1202"/>
        <end position="1251"/>
    </location>
</feature>
<keyword evidence="2" id="KW-0809">Transit peptide</keyword>
<keyword evidence="4" id="KW-0350">Heme biosynthesis</keyword>
<dbReference type="Pfam" id="PF15189">
    <property type="entry name" value="MEIOC"/>
    <property type="match status" value="1"/>
</dbReference>
<evidence type="ECO:0000256" key="8">
    <source>
        <dbReference type="SAM" id="MobiDB-lite"/>
    </source>
</evidence>
<dbReference type="Proteomes" id="UP000694400">
    <property type="component" value="Chromosome 2"/>
</dbReference>
<feature type="domain" description="CAF17 C-terminal" evidence="9">
    <location>
        <begin position="268"/>
        <end position="333"/>
    </location>
</feature>
<accession>A0A8B9SI81</accession>
<protein>
    <recommendedName>
        <fullName evidence="7">Iron-sulfur cluster assembly factor IBA57, mitochondrial</fullName>
    </recommendedName>
    <alternativeName>
        <fullName evidence="5">Iron-sulfur cluster assembly factor homolog</fullName>
    </alternativeName>
</protein>
<dbReference type="PANTHER" id="PTHR33861">
    <property type="entry name" value="PROTEIN CBG18333"/>
    <property type="match status" value="1"/>
</dbReference>
<dbReference type="NCBIfam" id="TIGR03317">
    <property type="entry name" value="ygfZ_signature"/>
    <property type="match status" value="1"/>
</dbReference>
<dbReference type="InterPro" id="IPR017703">
    <property type="entry name" value="YgfZ/GCV_T_CS"/>
</dbReference>
<reference evidence="10" key="1">
    <citation type="submission" date="2019-08" db="EMBL/GenBank/DDBJ databases">
        <title>Three high-quality genomes provides insights into domestication of ducks.</title>
        <authorList>
            <person name="Hou Z.C."/>
            <person name="Zhu F."/>
            <person name="Yin Z.T."/>
            <person name="Zhang F."/>
        </authorList>
    </citation>
    <scope>NUCLEOTIDE SEQUENCE [LARGE SCALE GENOMIC DNA]</scope>
</reference>
<evidence type="ECO:0000256" key="5">
    <source>
        <dbReference type="ARBA" id="ARBA00075513"/>
    </source>
</evidence>
<dbReference type="GO" id="GO:0006783">
    <property type="term" value="P:heme biosynthetic process"/>
    <property type="evidence" value="ECO:0007669"/>
    <property type="project" value="UniProtKB-KW"/>
</dbReference>
<evidence type="ECO:0000313" key="10">
    <source>
        <dbReference type="Ensembl" id="ENSAPLP00020004399.1"/>
    </source>
</evidence>
<reference evidence="10" key="3">
    <citation type="submission" date="2025-09" db="UniProtKB">
        <authorList>
            <consortium name="Ensembl"/>
        </authorList>
    </citation>
    <scope>IDENTIFICATION</scope>
</reference>
<evidence type="ECO:0000256" key="7">
    <source>
        <dbReference type="ARBA" id="ARBA00093625"/>
    </source>
</evidence>
<evidence type="ECO:0000259" key="9">
    <source>
        <dbReference type="Pfam" id="PF25455"/>
    </source>
</evidence>
<keyword evidence="3" id="KW-0496">Mitochondrion</keyword>
<evidence type="ECO:0000313" key="11">
    <source>
        <dbReference type="Proteomes" id="UP000694400"/>
    </source>
</evidence>
<evidence type="ECO:0000256" key="6">
    <source>
        <dbReference type="ARBA" id="ARBA00093447"/>
    </source>
</evidence>
<evidence type="ECO:0000256" key="2">
    <source>
        <dbReference type="ARBA" id="ARBA00022946"/>
    </source>
</evidence>
<organism evidence="10 11">
    <name type="scientific">Anas platyrhynchos</name>
    <name type="common">Mallard</name>
    <name type="synonym">Anas boschas</name>
    <dbReference type="NCBI Taxonomy" id="8839"/>
    <lineage>
        <taxon>Eukaryota</taxon>
        <taxon>Metazoa</taxon>
        <taxon>Chordata</taxon>
        <taxon>Craniata</taxon>
        <taxon>Vertebrata</taxon>
        <taxon>Euteleostomi</taxon>
        <taxon>Archelosauria</taxon>
        <taxon>Archosauria</taxon>
        <taxon>Dinosauria</taxon>
        <taxon>Saurischia</taxon>
        <taxon>Theropoda</taxon>
        <taxon>Coelurosauria</taxon>
        <taxon>Aves</taxon>
        <taxon>Neognathae</taxon>
        <taxon>Galloanserae</taxon>
        <taxon>Anseriformes</taxon>
        <taxon>Anatidae</taxon>
        <taxon>Anatinae</taxon>
        <taxon>Anas</taxon>
    </lineage>
</organism>
<dbReference type="GO" id="GO:0007144">
    <property type="term" value="P:female meiosis I"/>
    <property type="evidence" value="ECO:0007669"/>
    <property type="project" value="TreeGrafter"/>
</dbReference>
<comment type="subcellular location">
    <subcellularLocation>
        <location evidence="1">Mitochondrion</location>
    </subcellularLocation>
</comment>
<proteinExistence type="inferred from homology"/>
<feature type="compositionally biased region" description="Polar residues" evidence="8">
    <location>
        <begin position="639"/>
        <end position="649"/>
    </location>
</feature>
<dbReference type="InterPro" id="IPR027266">
    <property type="entry name" value="TrmE/GcvT-like"/>
</dbReference>
<dbReference type="InterPro" id="IPR057460">
    <property type="entry name" value="CAF17_C"/>
</dbReference>
<dbReference type="SUPFAM" id="SSF103025">
    <property type="entry name" value="Folate-binding domain"/>
    <property type="match status" value="1"/>
</dbReference>
<dbReference type="FunFam" id="3.30.1360.120:FF:000015">
    <property type="entry name" value="IBA57, iron-sulfur cluster assembly"/>
    <property type="match status" value="1"/>
</dbReference>
<dbReference type="Gene3D" id="3.30.1360.120">
    <property type="entry name" value="Probable tRNA modification gtpase trme, domain 1"/>
    <property type="match status" value="1"/>
</dbReference>
<name>A0A8B9SI81_ANAPL</name>
<evidence type="ECO:0000256" key="1">
    <source>
        <dbReference type="ARBA" id="ARBA00004173"/>
    </source>
</evidence>
<feature type="compositionally biased region" description="Low complexity" evidence="8">
    <location>
        <begin position="782"/>
        <end position="799"/>
    </location>
</feature>
<feature type="region of interest" description="Disordered" evidence="8">
    <location>
        <begin position="630"/>
        <end position="651"/>
    </location>
</feature>
<dbReference type="Ensembl" id="ENSAPLT00020004737.1">
    <property type="protein sequence ID" value="ENSAPLP00020004399.1"/>
    <property type="gene ID" value="ENSAPLG00020003256.1"/>
</dbReference>
<evidence type="ECO:0000256" key="3">
    <source>
        <dbReference type="ARBA" id="ARBA00023128"/>
    </source>
</evidence>
<dbReference type="GO" id="GO:0005634">
    <property type="term" value="C:nucleus"/>
    <property type="evidence" value="ECO:0007669"/>
    <property type="project" value="TreeGrafter"/>
</dbReference>
<evidence type="ECO:0000256" key="4">
    <source>
        <dbReference type="ARBA" id="ARBA00023133"/>
    </source>
</evidence>
<dbReference type="PANTHER" id="PTHR33861:SF4">
    <property type="entry name" value="MEIOSIS-SPECIFIC COILED-COIL DOMAIN-CONTAINING PROTEIN MEIOC"/>
    <property type="match status" value="1"/>
</dbReference>
<sequence length="1251" mass="139449">MLVRTGLPGLRRLWERGGGRRAGSGAGAGAAAAWCFPAGRALLSVRGAEAAIFLQGLLTNDVTRLAGAGPGPGEGAAAPLPRALYAHALNVQGRCLYDLILYRLHESPEEEPHILLECDSSVLDAIQKHLKLYKIRRKVNIVPCLDLSLWAVIPGEQAGDISGSLAQCADQALVLTPDPRTEVMGWRLVTKTGANLTEVIPGSRIGSIQDYHRHRYKQGIPEGVKDLPPGVALPLESNLAFMNGVSFTKGCYVGQELTARTHHMGVIRKRLVPVQFSVPLPQESIPEGAEILTESGKSAGKFRAGGDELGIALLRLANINEPLCLKVAGDKVKSVRKNLNFCLPGNAAYGREENRHSATKDMVKPSATVGPYKSQVNSKKQKMDTQIFSPLLGAITSTPPSLESSQLYSDWSACGEDNSTKTSLQDCTKKRAQVNLPYSGSGPDMFGLVSSILEEPNKAEPVTDWNSLSRLFPPMWGPDLGNNGEFSGLSSKHSGENKDLSNLMCTQNYYQEQLQKSCDVEMLHRGLEDLHLLESWLSPSGPCTQPDNMLKNSYPDNSSFQNNNSVHQEGYSFPSADYNQHLCSYNHMRLNGDCEKISPSFNFSSRNRLKDDASIQKEYWKIERTRSNITNNDTHEQTKYSPDLTNQPVDDSWDKVSQDSHFFSKRYENFTAAHKSQSSVHPSLYFFNQPSKENFSGVTNRKPQESHMQNGHQSFTLGDAFNNNESKIHASPKECSHKTSEYDLSVINMQNESYSSYHTWLDGKTAGPTSVSDVMYGKQLVTSPQSSSGISTMSGGSPTHHSVTHSSYFSQLSPVLPSRKDGRLHPSNGVSNNLGLSNFISENQKQMKPFGRSQHESLTCKEWQHRKFPTSFSSNWLTQPNSVSEDPELFHRLQKKQMQENGNKDDRRGRRNWVPHFGYATPNRPHFSMFQKKLEQNGGGMSDLISPPFLPSFPLMADFKQNPGFPPFNHHLFSSANNFNFPPSPFPFSELVDLLHYDDFNRLNPFISDLFCGEITAPYFAFPTPFNKYRPPRNRSGPANELHTHLDECYEQWRALEKERKKTEADLARNFPGKRVSSSNNTPVSRLPANPSRVDRLIVDQFREQARVLTLIGKMERLRGAPVHGNIPATLEHHREAIHVTQARRKDEIVNAANPQRPGALRYNNEKDVLALAAAIRELAASTRKARTALWCALQMTLPKTSLSSPVQQDDIEKALQELRPPSTSTQERNSVEHEKGSEKEQPEEPMRILD</sequence>
<feature type="region of interest" description="Disordered" evidence="8">
    <location>
        <begin position="782"/>
        <end position="805"/>
    </location>
</feature>
<dbReference type="GO" id="GO:0005739">
    <property type="term" value="C:mitochondrion"/>
    <property type="evidence" value="ECO:0007669"/>
    <property type="project" value="UniProtKB-SubCell"/>
</dbReference>
<dbReference type="GO" id="GO:0007141">
    <property type="term" value="P:male meiosis I"/>
    <property type="evidence" value="ECO:0007669"/>
    <property type="project" value="TreeGrafter"/>
</dbReference>
<dbReference type="Pfam" id="PF25455">
    <property type="entry name" value="Beta-barrel_CAF17_C"/>
    <property type="match status" value="1"/>
</dbReference>
<dbReference type="AlphaFoldDB" id="A0A8B9SI81"/>
<dbReference type="GO" id="GO:0048255">
    <property type="term" value="P:mRNA stabilization"/>
    <property type="evidence" value="ECO:0007669"/>
    <property type="project" value="TreeGrafter"/>
</dbReference>
<comment type="similarity">
    <text evidence="6">Belongs to the GcvT family. CAF17/IBA57 subfamily.</text>
</comment>
<dbReference type="InterPro" id="IPR027963">
    <property type="entry name" value="MEIOC"/>
</dbReference>
<feature type="compositionally biased region" description="Basic and acidic residues" evidence="8">
    <location>
        <begin position="1230"/>
        <end position="1251"/>
    </location>
</feature>
<reference evidence="10" key="2">
    <citation type="submission" date="2025-08" db="UniProtKB">
        <authorList>
            <consortium name="Ensembl"/>
        </authorList>
    </citation>
    <scope>IDENTIFICATION</scope>
</reference>